<dbReference type="PRINTS" id="PR00132">
    <property type="entry name" value="GLHYDRLASE2"/>
</dbReference>
<dbReference type="InterPro" id="IPR036116">
    <property type="entry name" value="FN3_sf"/>
</dbReference>
<dbReference type="SUPFAM" id="SSF49303">
    <property type="entry name" value="beta-Galactosidase/glucuronidase domain"/>
    <property type="match status" value="1"/>
</dbReference>
<comment type="similarity">
    <text evidence="1">Belongs to the glycosyl hydrolase 2 family.</text>
</comment>
<dbReference type="CDD" id="cd00063">
    <property type="entry name" value="FN3"/>
    <property type="match status" value="1"/>
</dbReference>
<dbReference type="Pfam" id="PF00703">
    <property type="entry name" value="Glyco_hydro_2"/>
    <property type="match status" value="1"/>
</dbReference>
<dbReference type="InterPro" id="IPR006101">
    <property type="entry name" value="Glyco_hydro_2"/>
</dbReference>
<dbReference type="EMBL" id="FTOB01000002">
    <property type="protein sequence ID" value="SIS48857.1"/>
    <property type="molecule type" value="Genomic_DNA"/>
</dbReference>
<comment type="caution">
    <text evidence="6">The sequence shown here is derived from an EMBL/GenBank/DDBJ whole genome shotgun (WGS) entry which is preliminary data.</text>
</comment>
<protein>
    <submittedName>
        <fullName evidence="6">Beta-galactosidase</fullName>
    </submittedName>
</protein>
<keyword evidence="7" id="KW-1185">Reference proteome</keyword>
<dbReference type="SMART" id="SM00060">
    <property type="entry name" value="FN3"/>
    <property type="match status" value="1"/>
</dbReference>
<dbReference type="Pfam" id="PF00041">
    <property type="entry name" value="fn3"/>
    <property type="match status" value="1"/>
</dbReference>
<dbReference type="SUPFAM" id="SSF51445">
    <property type="entry name" value="(Trans)glycosidases"/>
    <property type="match status" value="1"/>
</dbReference>
<dbReference type="InterPro" id="IPR006103">
    <property type="entry name" value="Glyco_hydro_2_cat"/>
</dbReference>
<dbReference type="Pfam" id="PF25275">
    <property type="entry name" value="Golvesin_C"/>
    <property type="match status" value="1"/>
</dbReference>
<dbReference type="Gene3D" id="3.20.20.80">
    <property type="entry name" value="Glycosidases"/>
    <property type="match status" value="1"/>
</dbReference>
<dbReference type="InterPro" id="IPR036156">
    <property type="entry name" value="Beta-gal/glucu_dom_sf"/>
</dbReference>
<dbReference type="InterPro" id="IPR013783">
    <property type="entry name" value="Ig-like_fold"/>
</dbReference>
<gene>
    <name evidence="6" type="ORF">SAMN05421766_102325</name>
</gene>
<evidence type="ECO:0000313" key="7">
    <source>
        <dbReference type="Proteomes" id="UP000185728"/>
    </source>
</evidence>
<feature type="domain" description="Fibronectin type-III" evidence="5">
    <location>
        <begin position="837"/>
        <end position="929"/>
    </location>
</feature>
<dbReference type="InterPro" id="IPR003961">
    <property type="entry name" value="FN3_dom"/>
</dbReference>
<dbReference type="PROSITE" id="PS50853">
    <property type="entry name" value="FN3"/>
    <property type="match status" value="1"/>
</dbReference>
<evidence type="ECO:0000256" key="1">
    <source>
        <dbReference type="ARBA" id="ARBA00007401"/>
    </source>
</evidence>
<keyword evidence="4" id="KW-0732">Signal</keyword>
<dbReference type="InterPro" id="IPR006104">
    <property type="entry name" value="Glyco_hydro_2_N"/>
</dbReference>
<dbReference type="Proteomes" id="UP000185728">
    <property type="component" value="Unassembled WGS sequence"/>
</dbReference>
<keyword evidence="2" id="KW-0378">Hydrolase</keyword>
<dbReference type="SUPFAM" id="SSF49785">
    <property type="entry name" value="Galactose-binding domain-like"/>
    <property type="match status" value="1"/>
</dbReference>
<evidence type="ECO:0000256" key="4">
    <source>
        <dbReference type="SAM" id="SignalP"/>
    </source>
</evidence>
<evidence type="ECO:0000256" key="3">
    <source>
        <dbReference type="ARBA" id="ARBA00023295"/>
    </source>
</evidence>
<dbReference type="RefSeq" id="WP_083690384.1">
    <property type="nucleotide sequence ID" value="NZ_FTOB01000002.1"/>
</dbReference>
<dbReference type="InterPro" id="IPR006102">
    <property type="entry name" value="Ig-like_GH2"/>
</dbReference>
<feature type="signal peptide" evidence="4">
    <location>
        <begin position="1"/>
        <end position="20"/>
    </location>
</feature>
<dbReference type="Pfam" id="PF02837">
    <property type="entry name" value="Glyco_hydro_2_N"/>
    <property type="match status" value="1"/>
</dbReference>
<sequence>MQLKSFVFHTLFLVFGICHAQTEKVDYPGEERMLLSGNWKFHAIYGEGSNYIDIFETPDDIVIDNTDKDRVSVKGNWKTRSEGERGSGFFGADYLQRDFKSGESDQNYVRYRPELSESGFYEAFVRFPFASHLTAEVNVNHAQGVTTSYFNQRNRCDQWLSLGVFSFDKTLDSYVEVTAITARTVVADAVMFRPVSKEKMEEADIEKTSVFQVGFDDSNWEDLWVPGHWGMLNAYSNYTGKGWYRKTFELPKNWKSVSDERIRLKFDAVYHIARVFLNGELIGRHQGGFTPFEFDITDNLNYNGQNVLAVEADNNALVGATWNWGGIIRDVHLIKNNDVRISYQYIHADPDLKKGSANLKLKVRIKNSSAHQRTVLLSAHIEEATSPVDLKYKVKVPANSTQEIQLATTLPATDVKLWHFDTPNLYHLTTKISENGQVLDTQKDRFGIRKIELTDSQLILNGEPVRLSGFNRVSDHRYWGSSEPQYLIEKDVDLMKNAGANFMRIMHGTQNKKLMDRCDEKGILIFEEVNVRELTNPEFTPPHYPLAKQWLKEMIDRDVNHPSIIGWSVGNELKDHFDYAKETIDYVKKELDPYRLVTCVSNSGWRDSATPENDPNTLVDIIMHNLYPFQGTPDKVFKTLRSKWPDKPIFISEYGINPMATTSLDGDIPELSDWNDHLRGKNTYVIGASLWTFNDYRSGYAATSPEENRVWGLVNTWRQKRKLYHRIQKENSPLANLKIDGVDLKNGGAKVSITPKPVNAYPVYSLKDYTLEFTLYDTQGEILFSKTHTLPRIVPGGKPMEVAIDWQRYMTGMAQIHAAVISPNGYIRHQTSVSLELPEKTSILAIEKGHGTVRVHYRPVFGADTYYVAYADGKGNEKKSDTSTTHNIEIKNLDPEEEYTFSVIAQNSKGKSVPSGTRTAQANAHVLPPMIWDAFLSDGKLVVGYSGAPDDVEYIVKYGLRDSYFPYKNSTRTKGMTVIDFEGDDPHFVSIKKKTKTGESDWSKPTHVYTIRNKEEYRN</sequence>
<dbReference type="InterPro" id="IPR008979">
    <property type="entry name" value="Galactose-bd-like_sf"/>
</dbReference>
<evidence type="ECO:0000259" key="5">
    <source>
        <dbReference type="PROSITE" id="PS50853"/>
    </source>
</evidence>
<reference evidence="6 7" key="1">
    <citation type="submission" date="2017-01" db="EMBL/GenBank/DDBJ databases">
        <authorList>
            <person name="Varghese N."/>
            <person name="Submissions S."/>
        </authorList>
    </citation>
    <scope>NUCLEOTIDE SEQUENCE [LARGE SCALE GENOMIC DNA]</scope>
    <source>
        <strain evidence="6 7">DSM 2061</strain>
    </source>
</reference>
<dbReference type="Gene3D" id="2.60.120.260">
    <property type="entry name" value="Galactose-binding domain-like"/>
    <property type="match status" value="1"/>
</dbReference>
<feature type="chain" id="PRO_5045738557" evidence="4">
    <location>
        <begin position="21"/>
        <end position="1019"/>
    </location>
</feature>
<dbReference type="PANTHER" id="PTHR42732">
    <property type="entry name" value="BETA-GALACTOSIDASE"/>
    <property type="match status" value="1"/>
</dbReference>
<dbReference type="PANTHER" id="PTHR42732:SF1">
    <property type="entry name" value="BETA-MANNOSIDASE"/>
    <property type="match status" value="1"/>
</dbReference>
<dbReference type="InterPro" id="IPR033803">
    <property type="entry name" value="CBD-like_Golvesin-Xly"/>
</dbReference>
<evidence type="ECO:0000256" key="2">
    <source>
        <dbReference type="ARBA" id="ARBA00022801"/>
    </source>
</evidence>
<evidence type="ECO:0000313" key="6">
    <source>
        <dbReference type="EMBL" id="SIS48857.1"/>
    </source>
</evidence>
<name>A0ABY1KQN8_9FLAO</name>
<proteinExistence type="inferred from homology"/>
<dbReference type="SUPFAM" id="SSF49265">
    <property type="entry name" value="Fibronectin type III"/>
    <property type="match status" value="1"/>
</dbReference>
<dbReference type="InterPro" id="IPR051913">
    <property type="entry name" value="GH2_Domain-Containing"/>
</dbReference>
<dbReference type="Pfam" id="PF02836">
    <property type="entry name" value="Glyco_hydro_2_C"/>
    <property type="match status" value="1"/>
</dbReference>
<organism evidence="6 7">
    <name type="scientific">Zobellia uliginosa</name>
    <dbReference type="NCBI Taxonomy" id="143224"/>
    <lineage>
        <taxon>Bacteria</taxon>
        <taxon>Pseudomonadati</taxon>
        <taxon>Bacteroidota</taxon>
        <taxon>Flavobacteriia</taxon>
        <taxon>Flavobacteriales</taxon>
        <taxon>Flavobacteriaceae</taxon>
        <taxon>Zobellia</taxon>
    </lineage>
</organism>
<dbReference type="InterPro" id="IPR017853">
    <property type="entry name" value="GH"/>
</dbReference>
<dbReference type="Gene3D" id="2.60.40.10">
    <property type="entry name" value="Immunoglobulins"/>
    <property type="match status" value="2"/>
</dbReference>
<accession>A0ABY1KQN8</accession>
<keyword evidence="3" id="KW-0326">Glycosidase</keyword>